<feature type="region of interest" description="Disordered" evidence="1">
    <location>
        <begin position="1"/>
        <end position="60"/>
    </location>
</feature>
<dbReference type="Proteomes" id="UP000029003">
    <property type="component" value="Unassembled WGS sequence"/>
</dbReference>
<evidence type="ECO:0000313" key="3">
    <source>
        <dbReference type="Proteomes" id="UP000029003"/>
    </source>
</evidence>
<feature type="compositionally biased region" description="Basic and acidic residues" evidence="1">
    <location>
        <begin position="29"/>
        <end position="47"/>
    </location>
</feature>
<evidence type="ECO:0000313" key="2">
    <source>
        <dbReference type="EMBL" id="KFJ04233.1"/>
    </source>
</evidence>
<dbReference type="AlphaFoldDB" id="A0A087E8Y2"/>
<feature type="compositionally biased region" description="Polar residues" evidence="1">
    <location>
        <begin position="48"/>
        <end position="60"/>
    </location>
</feature>
<protein>
    <submittedName>
        <fullName evidence="2">Uncharacterized protein</fullName>
    </submittedName>
</protein>
<accession>A0A087E8Y2</accession>
<organism evidence="2 3">
    <name type="scientific">Bifidobacterium thermacidophilum subsp. thermacidophilum</name>
    <dbReference type="NCBI Taxonomy" id="79262"/>
    <lineage>
        <taxon>Bacteria</taxon>
        <taxon>Bacillati</taxon>
        <taxon>Actinomycetota</taxon>
        <taxon>Actinomycetes</taxon>
        <taxon>Bifidobacteriales</taxon>
        <taxon>Bifidobacteriaceae</taxon>
        <taxon>Bifidobacterium</taxon>
    </lineage>
</organism>
<reference evidence="2 3" key="1">
    <citation type="submission" date="2014-03" db="EMBL/GenBank/DDBJ databases">
        <title>Genomics of Bifidobacteria.</title>
        <authorList>
            <person name="Ventura M."/>
            <person name="Milani C."/>
            <person name="Lugli G.A."/>
        </authorList>
    </citation>
    <scope>NUCLEOTIDE SEQUENCE [LARGE SCALE GENOMIC DNA]</scope>
    <source>
        <strain evidence="2 3">LMG 21395</strain>
    </source>
</reference>
<comment type="caution">
    <text evidence="2">The sequence shown here is derived from an EMBL/GenBank/DDBJ whole genome shotgun (WGS) entry which is preliminary data.</text>
</comment>
<proteinExistence type="predicted"/>
<dbReference type="EMBL" id="JGZT01000003">
    <property type="protein sequence ID" value="KFJ04233.1"/>
    <property type="molecule type" value="Genomic_DNA"/>
</dbReference>
<sequence length="60" mass="6749">MYHAYVANQPASGRHPPDAQQTSHTPLRRIRDQWPDKPPARLSDETSHAPSDSETNSNNN</sequence>
<gene>
    <name evidence="2" type="ORF">THER5_1955</name>
</gene>
<evidence type="ECO:0000256" key="1">
    <source>
        <dbReference type="SAM" id="MobiDB-lite"/>
    </source>
</evidence>
<name>A0A087E8Y2_9BIFI</name>